<dbReference type="GO" id="GO:0005634">
    <property type="term" value="C:nucleus"/>
    <property type="evidence" value="ECO:0007669"/>
    <property type="project" value="TreeGrafter"/>
</dbReference>
<protein>
    <submittedName>
        <fullName evidence="2">Uncharacterized protein</fullName>
    </submittedName>
</protein>
<evidence type="ECO:0000313" key="2">
    <source>
        <dbReference type="EnsemblPlants" id="Kaladp0088s0005.1.v1.1"/>
    </source>
</evidence>
<dbReference type="InterPro" id="IPR011989">
    <property type="entry name" value="ARM-like"/>
</dbReference>
<sequence length="181" mass="20279">MKTLNPSSRKVLKKNFENEDAQNELMEVSEVFQVGALGQNPGGGKLSTYKELCSLANEMGHPDMIYKFMDLANHQASLNSNRGAAFGFSKIAKQASLVPRLLHYQYDPDKNVQDDAMAHIWKSLVADSKKTIDKYFDIITEDLIVQSGSKLWRSCKASCLALADNIQGRRFNQVGKHLKNI</sequence>
<dbReference type="EnsemblPlants" id="Kaladp0088s0005.1.v1.1">
    <property type="protein sequence ID" value="Kaladp0088s0005.1.v1.1"/>
    <property type="gene ID" value="Kaladp0088s0005.v1.1"/>
</dbReference>
<reference evidence="2" key="1">
    <citation type="submission" date="2021-01" db="UniProtKB">
        <authorList>
            <consortium name="EnsemblPlants"/>
        </authorList>
    </citation>
    <scope>IDENTIFICATION</scope>
</reference>
<name>A0A7N0UU83_KALFE</name>
<accession>A0A7N0UU83</accession>
<dbReference type="PANTHER" id="PTHR23346">
    <property type="entry name" value="TRANSLATIONAL ACTIVATOR GCN1-RELATED"/>
    <property type="match status" value="1"/>
</dbReference>
<dbReference type="GO" id="GO:0060090">
    <property type="term" value="F:molecular adaptor activity"/>
    <property type="evidence" value="ECO:0007669"/>
    <property type="project" value="TreeGrafter"/>
</dbReference>
<keyword evidence="1" id="KW-0677">Repeat</keyword>
<dbReference type="Proteomes" id="UP000594263">
    <property type="component" value="Unplaced"/>
</dbReference>
<dbReference type="OMA" id="WRSCKAS"/>
<dbReference type="InterPro" id="IPR016024">
    <property type="entry name" value="ARM-type_fold"/>
</dbReference>
<proteinExistence type="predicted"/>
<dbReference type="GO" id="GO:0005737">
    <property type="term" value="C:cytoplasm"/>
    <property type="evidence" value="ECO:0007669"/>
    <property type="project" value="TreeGrafter"/>
</dbReference>
<dbReference type="Gramene" id="Kaladp0088s0005.1.v1.1">
    <property type="protein sequence ID" value="Kaladp0088s0005.1.v1.1"/>
    <property type="gene ID" value="Kaladp0088s0005.v1.1"/>
</dbReference>
<keyword evidence="3" id="KW-1185">Reference proteome</keyword>
<dbReference type="PANTHER" id="PTHR23346:SF19">
    <property type="entry name" value="PROTEASOME ADAPTER AND SCAFFOLD PROTEIN ECM29"/>
    <property type="match status" value="1"/>
</dbReference>
<dbReference type="SUPFAM" id="SSF48371">
    <property type="entry name" value="ARM repeat"/>
    <property type="match status" value="1"/>
</dbReference>
<evidence type="ECO:0000256" key="1">
    <source>
        <dbReference type="ARBA" id="ARBA00022737"/>
    </source>
</evidence>
<dbReference type="AlphaFoldDB" id="A0A7N0UU83"/>
<evidence type="ECO:0000313" key="3">
    <source>
        <dbReference type="Proteomes" id="UP000594263"/>
    </source>
</evidence>
<dbReference type="Gene3D" id="1.25.10.10">
    <property type="entry name" value="Leucine-rich Repeat Variant"/>
    <property type="match status" value="1"/>
</dbReference>
<organism evidence="2 3">
    <name type="scientific">Kalanchoe fedtschenkoi</name>
    <name type="common">Lavender scallops</name>
    <name type="synonym">South American air plant</name>
    <dbReference type="NCBI Taxonomy" id="63787"/>
    <lineage>
        <taxon>Eukaryota</taxon>
        <taxon>Viridiplantae</taxon>
        <taxon>Streptophyta</taxon>
        <taxon>Embryophyta</taxon>
        <taxon>Tracheophyta</taxon>
        <taxon>Spermatophyta</taxon>
        <taxon>Magnoliopsida</taxon>
        <taxon>eudicotyledons</taxon>
        <taxon>Gunneridae</taxon>
        <taxon>Pentapetalae</taxon>
        <taxon>Saxifragales</taxon>
        <taxon>Crassulaceae</taxon>
        <taxon>Kalanchoe</taxon>
    </lineage>
</organism>
<dbReference type="GO" id="GO:0036503">
    <property type="term" value="P:ERAD pathway"/>
    <property type="evidence" value="ECO:0007669"/>
    <property type="project" value="TreeGrafter"/>
</dbReference>